<feature type="binding site" evidence="13">
    <location>
        <position position="164"/>
    </location>
    <ligand>
        <name>[4Fe-4S] cluster</name>
        <dbReference type="ChEBI" id="CHEBI:49883"/>
        <label>2</label>
    </ligand>
</feature>
<dbReference type="NCBIfam" id="TIGR01582">
    <property type="entry name" value="FDH-beta"/>
    <property type="match status" value="1"/>
</dbReference>
<keyword evidence="7" id="KW-0677">Repeat</keyword>
<protein>
    <recommendedName>
        <fullName evidence="12">Formate dehydrogenase iron-sulfur subunit</fullName>
    </recommendedName>
</protein>
<dbReference type="Pfam" id="PF09163">
    <property type="entry name" value="Form-deh_trans"/>
    <property type="match status" value="1"/>
</dbReference>
<dbReference type="HOGENOM" id="CLU_043374_0_3_6"/>
<feature type="binding site" evidence="13">
    <location>
        <position position="109"/>
    </location>
    <ligand>
        <name>[4Fe-4S] cluster</name>
        <dbReference type="ChEBI" id="CHEBI:49883"/>
        <label>3</label>
    </ligand>
</feature>
<feature type="binding site" evidence="13">
    <location>
        <position position="180"/>
    </location>
    <ligand>
        <name>[4Fe-4S] cluster</name>
        <dbReference type="ChEBI" id="CHEBI:49883"/>
        <label>1</label>
    </ligand>
</feature>
<feature type="domain" description="4Fe-4S ferredoxin-type" evidence="14">
    <location>
        <begin position="125"/>
        <end position="154"/>
    </location>
</feature>
<feature type="binding site" evidence="13">
    <location>
        <position position="42"/>
    </location>
    <ligand>
        <name>[4Fe-4S] cluster</name>
        <dbReference type="ChEBI" id="CHEBI:49883"/>
        <label>1</label>
    </ligand>
</feature>
<evidence type="ECO:0000256" key="2">
    <source>
        <dbReference type="ARBA" id="ARBA00022448"/>
    </source>
</evidence>
<feature type="binding site" evidence="13">
    <location>
        <position position="134"/>
    </location>
    <ligand>
        <name>[4Fe-4S] cluster</name>
        <dbReference type="ChEBI" id="CHEBI:49883"/>
        <label>4</label>
    </ligand>
</feature>
<keyword evidence="2 12" id="KW-0813">Transport</keyword>
<dbReference type="InterPro" id="IPR015246">
    <property type="entry name" value="Formate_DH_TM"/>
</dbReference>
<sequence length="297" mass="32458">MSMQSQDILKRSATSVLTPPTQVRDHKAEVAKLIDVSICIGCKACQVACSEWNDLRDEVGHNVGVYDNPVDLTAKSWTVMRFDEVQQENGRLEWLIRKDGCMHCSDPGCLKACPSPGAIVQYANGIVDFQSEHCIGCGYCVAGCPFNVPRISQEDNKAYKCTLCSDRVAVGQEPACAKTCPTGAISFGSKADMQHLAGQRVEELHSRGYANAGLYDPQGVGGTHVMYVLHHADRPELYHNLPRDPRISSAIHGWKGWMKPVAAVAFFATLAGTLFHYVGVGPNQVDEHADDHEETKA</sequence>
<dbReference type="Gene3D" id="3.30.70.20">
    <property type="match status" value="2"/>
</dbReference>
<feature type="binding site" evidence="13">
    <location>
        <position position="49"/>
    </location>
    <ligand>
        <name>[4Fe-4S] cluster</name>
        <dbReference type="ChEBI" id="CHEBI:49883"/>
        <label>2</label>
    </ligand>
</feature>
<gene>
    <name evidence="15" type="primary">fdhH</name>
    <name evidence="15" type="ORF">Achr_37950</name>
</gene>
<evidence type="ECO:0000256" key="8">
    <source>
        <dbReference type="ARBA" id="ARBA00022982"/>
    </source>
</evidence>
<dbReference type="GO" id="GO:0015944">
    <property type="term" value="P:formate oxidation"/>
    <property type="evidence" value="ECO:0007669"/>
    <property type="project" value="UniProtKB-UniRule"/>
</dbReference>
<feature type="binding site" evidence="13">
    <location>
        <position position="39"/>
    </location>
    <ligand>
        <name>[4Fe-4S] cluster</name>
        <dbReference type="ChEBI" id="CHEBI:49883"/>
        <label>1</label>
    </ligand>
</feature>
<comment type="function">
    <text evidence="12">The beta chain is an electron transfer unit containing 4 cysteine clusters involved in the formation of iron-sulfur centers.</text>
</comment>
<evidence type="ECO:0000256" key="11">
    <source>
        <dbReference type="ARBA" id="ARBA00023136"/>
    </source>
</evidence>
<feature type="domain" description="4Fe-4S ferredoxin-type" evidence="14">
    <location>
        <begin position="30"/>
        <end position="58"/>
    </location>
</feature>
<dbReference type="InterPro" id="IPR038384">
    <property type="entry name" value="Formate_DH_C_sf"/>
</dbReference>
<dbReference type="Pfam" id="PF13247">
    <property type="entry name" value="Fer4_11"/>
    <property type="match status" value="1"/>
</dbReference>
<evidence type="ECO:0000256" key="9">
    <source>
        <dbReference type="ARBA" id="ARBA00023004"/>
    </source>
</evidence>
<evidence type="ECO:0000256" key="7">
    <source>
        <dbReference type="ARBA" id="ARBA00022737"/>
    </source>
</evidence>
<reference evidence="15 16" key="1">
    <citation type="journal article" date="2015" name="PLoS ONE">
        <title>Azotobacter Genomes: The Genome of Azotobacter chroococcum NCIMB 8003 (ATCC 4412).</title>
        <authorList>
            <person name="Robson R.L."/>
            <person name="Jones R."/>
            <person name="Robson R.M."/>
            <person name="Schwartz A."/>
            <person name="Richardson T.H."/>
        </authorList>
    </citation>
    <scope>NUCLEOTIDE SEQUENCE [LARGE SCALE GENOMIC DNA]</scope>
    <source>
        <strain evidence="15 16">NCIMB 8003</strain>
    </source>
</reference>
<feature type="binding site" evidence="13">
    <location>
        <position position="104"/>
    </location>
    <ligand>
        <name>[4Fe-4S] cluster</name>
        <dbReference type="ChEBI" id="CHEBI:49883"/>
        <label>3</label>
    </ligand>
</feature>
<feature type="binding site" evidence="13">
    <location>
        <position position="101"/>
    </location>
    <ligand>
        <name>[4Fe-4S] cluster</name>
        <dbReference type="ChEBI" id="CHEBI:49883"/>
        <label>3</label>
    </ligand>
</feature>
<evidence type="ECO:0000256" key="12">
    <source>
        <dbReference type="PIRNR" id="PIRNR036298"/>
    </source>
</evidence>
<dbReference type="AlphaFoldDB" id="A0A0C4WW90"/>
<keyword evidence="4 12" id="KW-0004">4Fe-4S</keyword>
<name>A0A0C4WW90_9GAMM</name>
<dbReference type="InterPro" id="IPR017896">
    <property type="entry name" value="4Fe4S_Fe-S-bd"/>
</dbReference>
<dbReference type="InterPro" id="IPR006470">
    <property type="entry name" value="Formate_DH_bsu_Proteobacteria"/>
</dbReference>
<keyword evidence="5" id="KW-0812">Transmembrane</keyword>
<evidence type="ECO:0000256" key="10">
    <source>
        <dbReference type="ARBA" id="ARBA00023014"/>
    </source>
</evidence>
<evidence type="ECO:0000313" key="15">
    <source>
        <dbReference type="EMBL" id="AJE23182.1"/>
    </source>
</evidence>
<feature type="binding site" evidence="13">
    <location>
        <position position="140"/>
    </location>
    <ligand>
        <name>[4Fe-4S] cluster</name>
        <dbReference type="ChEBI" id="CHEBI:49883"/>
        <label>4</label>
    </ligand>
</feature>
<dbReference type="GO" id="GO:0005886">
    <property type="term" value="C:plasma membrane"/>
    <property type="evidence" value="ECO:0007669"/>
    <property type="project" value="UniProtKB-SubCell"/>
</dbReference>
<keyword evidence="11 12" id="KW-0472">Membrane</keyword>
<keyword evidence="3 12" id="KW-1003">Cell membrane</keyword>
<dbReference type="PIRSF" id="PIRSF036298">
    <property type="entry name" value="FDH_4Fe4S"/>
    <property type="match status" value="1"/>
</dbReference>
<dbReference type="PROSITE" id="PS51379">
    <property type="entry name" value="4FE4S_FER_2"/>
    <property type="match status" value="3"/>
</dbReference>
<keyword evidence="8 12" id="KW-0249">Electron transport</keyword>
<dbReference type="GO" id="GO:0051539">
    <property type="term" value="F:4 iron, 4 sulfur cluster binding"/>
    <property type="evidence" value="ECO:0007669"/>
    <property type="project" value="UniProtKB-UniRule"/>
</dbReference>
<keyword evidence="9 12" id="KW-0408">Iron</keyword>
<comment type="subcellular location">
    <subcellularLocation>
        <location evidence="1">Cell membrane</location>
    </subcellularLocation>
</comment>
<feature type="binding site" evidence="13">
    <location>
        <position position="161"/>
    </location>
    <ligand>
        <name>[4Fe-4S] cluster</name>
        <dbReference type="ChEBI" id="CHEBI:49883"/>
        <label>2</label>
    </ligand>
</feature>
<evidence type="ECO:0000313" key="16">
    <source>
        <dbReference type="Proteomes" id="UP000068210"/>
    </source>
</evidence>
<evidence type="ECO:0000256" key="6">
    <source>
        <dbReference type="ARBA" id="ARBA00022723"/>
    </source>
</evidence>
<dbReference type="EMBL" id="CP010415">
    <property type="protein sequence ID" value="AJE23182.1"/>
    <property type="molecule type" value="Genomic_DNA"/>
</dbReference>
<dbReference type="GO" id="GO:0045333">
    <property type="term" value="P:cellular respiration"/>
    <property type="evidence" value="ECO:0007669"/>
    <property type="project" value="InterPro"/>
</dbReference>
<evidence type="ECO:0000256" key="13">
    <source>
        <dbReference type="PIRSR" id="PIRSR036298-50"/>
    </source>
</evidence>
<keyword evidence="6 12" id="KW-0479">Metal-binding</keyword>
<feature type="binding site" evidence="13">
    <location>
        <position position="45"/>
    </location>
    <ligand>
        <name>[4Fe-4S] cluster</name>
        <dbReference type="ChEBI" id="CHEBI:49883"/>
        <label>1</label>
    </ligand>
</feature>
<dbReference type="InterPro" id="IPR051555">
    <property type="entry name" value="FDH_Electron_Transfer_Unit"/>
</dbReference>
<dbReference type="STRING" id="1328314.Achr_37950"/>
<dbReference type="PROSITE" id="PS00198">
    <property type="entry name" value="4FE4S_FER_1"/>
    <property type="match status" value="1"/>
</dbReference>
<dbReference type="Proteomes" id="UP000068210">
    <property type="component" value="Chromosome"/>
</dbReference>
<evidence type="ECO:0000256" key="4">
    <source>
        <dbReference type="ARBA" id="ARBA00022485"/>
    </source>
</evidence>
<keyword evidence="10 12" id="KW-0411">Iron-sulfur</keyword>
<dbReference type="PANTHER" id="PTHR43545">
    <property type="entry name" value="FORMATE DEHYDROGENASE, NITRATE-INDUCIBLE, IRON-SULFUR SUBUNIT"/>
    <property type="match status" value="1"/>
</dbReference>
<dbReference type="SUPFAM" id="SSF54862">
    <property type="entry name" value="4Fe-4S ferredoxins"/>
    <property type="match status" value="1"/>
</dbReference>
<organism evidence="15 16">
    <name type="scientific">Azotobacter chroococcum NCIMB 8003</name>
    <dbReference type="NCBI Taxonomy" id="1328314"/>
    <lineage>
        <taxon>Bacteria</taxon>
        <taxon>Pseudomonadati</taxon>
        <taxon>Pseudomonadota</taxon>
        <taxon>Gammaproteobacteria</taxon>
        <taxon>Pseudomonadales</taxon>
        <taxon>Pseudomonadaceae</taxon>
        <taxon>Azotobacter</taxon>
    </lineage>
</organism>
<feature type="binding site" evidence="13">
    <location>
        <position position="113"/>
    </location>
    <ligand>
        <name>[4Fe-4S] cluster</name>
        <dbReference type="ChEBI" id="CHEBI:49883"/>
        <label>4</label>
    </ligand>
</feature>
<keyword evidence="16" id="KW-1185">Reference proteome</keyword>
<dbReference type="PANTHER" id="PTHR43545:SF6">
    <property type="entry name" value="FORMATE DEHYDROGENASE, NITRATE-INDUCIBLE, IRON-SULFUR SUBUNIT"/>
    <property type="match status" value="1"/>
</dbReference>
<dbReference type="InterPro" id="IPR014603">
    <property type="entry name" value="Formate_DH_Fe-S_su"/>
</dbReference>
<feature type="domain" description="4Fe-4S ferredoxin-type" evidence="14">
    <location>
        <begin position="92"/>
        <end position="124"/>
    </location>
</feature>
<feature type="binding site" evidence="13">
    <location>
        <position position="176"/>
    </location>
    <ligand>
        <name>[4Fe-4S] cluster</name>
        <dbReference type="ChEBI" id="CHEBI:49883"/>
        <label>2</label>
    </ligand>
</feature>
<feature type="binding site" evidence="13">
    <location>
        <position position="144"/>
    </location>
    <ligand>
        <name>[4Fe-4S] cluster</name>
        <dbReference type="ChEBI" id="CHEBI:49883"/>
        <label>3</label>
    </ligand>
</feature>
<proteinExistence type="predicted"/>
<dbReference type="InterPro" id="IPR017900">
    <property type="entry name" value="4Fe4S_Fe_S_CS"/>
</dbReference>
<dbReference type="CDD" id="cd10558">
    <property type="entry name" value="FDH-N"/>
    <property type="match status" value="1"/>
</dbReference>
<evidence type="ECO:0000259" key="14">
    <source>
        <dbReference type="PROSITE" id="PS51379"/>
    </source>
</evidence>
<evidence type="ECO:0000256" key="1">
    <source>
        <dbReference type="ARBA" id="ARBA00004236"/>
    </source>
</evidence>
<feature type="binding site" evidence="13">
    <location>
        <position position="137"/>
    </location>
    <ligand>
        <name>[4Fe-4S] cluster</name>
        <dbReference type="ChEBI" id="CHEBI:49883"/>
        <label>4</label>
    </ligand>
</feature>
<comment type="cofactor">
    <cofactor evidence="12 13">
        <name>[4Fe-4S] cluster</name>
        <dbReference type="ChEBI" id="CHEBI:49883"/>
    </cofactor>
    <text evidence="12 13">Binds 4 [4Fe-4S] clusters per subunit.</text>
</comment>
<evidence type="ECO:0000256" key="5">
    <source>
        <dbReference type="ARBA" id="ARBA00022692"/>
    </source>
</evidence>
<dbReference type="KEGG" id="acx:Achr_37950"/>
<dbReference type="Gene3D" id="1.20.5.480">
    <property type="entry name" value="Single helix bin"/>
    <property type="match status" value="1"/>
</dbReference>
<evidence type="ECO:0000256" key="3">
    <source>
        <dbReference type="ARBA" id="ARBA00022475"/>
    </source>
</evidence>
<accession>A0A0C4WW90</accession>
<dbReference type="GO" id="GO:0046872">
    <property type="term" value="F:metal ion binding"/>
    <property type="evidence" value="ECO:0007669"/>
    <property type="project" value="UniProtKB-UniRule"/>
</dbReference>